<protein>
    <submittedName>
        <fullName evidence="1">Uncharacterized protein</fullName>
    </submittedName>
</protein>
<evidence type="ECO:0000313" key="1">
    <source>
        <dbReference type="EMBL" id="EKM32136.1"/>
    </source>
</evidence>
<feature type="non-terminal residue" evidence="1">
    <location>
        <position position="37"/>
    </location>
</feature>
<sequence>MLEEGAICLPISAMTEIRSMFPVINKAWQSDNSQTFL</sequence>
<accession>A0A454D0E7</accession>
<proteinExistence type="predicted"/>
<organism evidence="1 2">
    <name type="scientific">Vibrio harveyi</name>
    <name type="common">Beneckea harveyi</name>
    <dbReference type="NCBI Taxonomy" id="669"/>
    <lineage>
        <taxon>Bacteria</taxon>
        <taxon>Pseudomonadati</taxon>
        <taxon>Pseudomonadota</taxon>
        <taxon>Gammaproteobacteria</taxon>
        <taxon>Vibrionales</taxon>
        <taxon>Vibrionaceae</taxon>
        <taxon>Vibrio</taxon>
    </lineage>
</organism>
<gene>
    <name evidence="1" type="ORF">VCHENC02_2278A</name>
</gene>
<dbReference type="EMBL" id="AJSR01000873">
    <property type="protein sequence ID" value="EKM32136.1"/>
    <property type="molecule type" value="Genomic_DNA"/>
</dbReference>
<dbReference type="Proteomes" id="UP000008367">
    <property type="component" value="Unassembled WGS sequence"/>
</dbReference>
<evidence type="ECO:0000313" key="2">
    <source>
        <dbReference type="Proteomes" id="UP000008367"/>
    </source>
</evidence>
<name>A0A454D0E7_VIBHA</name>
<comment type="caution">
    <text evidence="1">The sequence shown here is derived from an EMBL/GenBank/DDBJ whole genome shotgun (WGS) entry which is preliminary data.</text>
</comment>
<reference evidence="1 2" key="1">
    <citation type="submission" date="2012-10" db="EMBL/GenBank/DDBJ databases">
        <title>Genome sequence of Vibrio Cholerae HENC-02.</title>
        <authorList>
            <person name="Eppinger M."/>
            <person name="Hasan N.A."/>
            <person name="Sengamalay N."/>
            <person name="Hine E."/>
            <person name="Su Q."/>
            <person name="Daugherty S.C."/>
            <person name="Young S."/>
            <person name="Sadzewicz L."/>
            <person name="Tallon L."/>
            <person name="Cebula T.A."/>
            <person name="Ravel J."/>
            <person name="Colwell R.R."/>
        </authorList>
    </citation>
    <scope>NUCLEOTIDE SEQUENCE [LARGE SCALE GENOMIC DNA]</scope>
    <source>
        <strain evidence="1 2">HENC-02</strain>
    </source>
</reference>
<dbReference type="AlphaFoldDB" id="A0A454D0E7"/>